<protein>
    <submittedName>
        <fullName evidence="1">Uncharacterized protein</fullName>
    </submittedName>
</protein>
<dbReference type="Proteomes" id="UP000319160">
    <property type="component" value="Unassembled WGS sequence"/>
</dbReference>
<dbReference type="Pfam" id="PF06042">
    <property type="entry name" value="NTP_transf_6"/>
    <property type="match status" value="1"/>
</dbReference>
<dbReference type="EMBL" id="VFLP01000011">
    <property type="protein sequence ID" value="TRX96468.1"/>
    <property type="molecule type" value="Genomic_DNA"/>
</dbReference>
<keyword evidence="2" id="KW-1185">Reference proteome</keyword>
<dbReference type="PANTHER" id="PTHR39166:SF1">
    <property type="entry name" value="BLL1166 PROTEIN"/>
    <property type="match status" value="1"/>
</dbReference>
<dbReference type="OrthoDB" id="3923682at2759"/>
<evidence type="ECO:0000313" key="1">
    <source>
        <dbReference type="EMBL" id="TRX96468.1"/>
    </source>
</evidence>
<dbReference type="PANTHER" id="PTHR39166">
    <property type="entry name" value="BLL1166 PROTEIN"/>
    <property type="match status" value="1"/>
</dbReference>
<proteinExistence type="predicted"/>
<sequence>MANKYTTFYHNPTGVSLQPALLPIDEQLALFREVVSRNRTLTEVLSRASTMNLPEWYLASGSVFQSVWNVMTGQHPEAGIADYDLVYFDNSDISWEAEDSVIRKGDKIFAGLSAPVQIRNQARVHLWYEEKRGMVCPQHGSVEAAIATFPTTTACLGVRLLPQGEWRVYAPHGFSDLFNLVVRPNPVLTPRHVYETKAERWRRQWPGLTVLPWPQELSENSGINIATSLAS</sequence>
<name>A0A553I8E1_9PEZI</name>
<organism evidence="1 2">
    <name type="scientific">Xylaria flabelliformis</name>
    <dbReference type="NCBI Taxonomy" id="2512241"/>
    <lineage>
        <taxon>Eukaryota</taxon>
        <taxon>Fungi</taxon>
        <taxon>Dikarya</taxon>
        <taxon>Ascomycota</taxon>
        <taxon>Pezizomycotina</taxon>
        <taxon>Sordariomycetes</taxon>
        <taxon>Xylariomycetidae</taxon>
        <taxon>Xylariales</taxon>
        <taxon>Xylariaceae</taxon>
        <taxon>Xylaria</taxon>
    </lineage>
</organism>
<evidence type="ECO:0000313" key="2">
    <source>
        <dbReference type="Proteomes" id="UP000319160"/>
    </source>
</evidence>
<reference evidence="2" key="1">
    <citation type="submission" date="2019-06" db="EMBL/GenBank/DDBJ databases">
        <title>Draft genome sequence of the griseofulvin-producing fungus Xylaria cubensis strain G536.</title>
        <authorList>
            <person name="Mead M.E."/>
            <person name="Raja H.A."/>
            <person name="Steenwyk J.L."/>
            <person name="Knowles S.L."/>
            <person name="Oberlies N.H."/>
            <person name="Rokas A."/>
        </authorList>
    </citation>
    <scope>NUCLEOTIDE SEQUENCE [LARGE SCALE GENOMIC DNA]</scope>
    <source>
        <strain evidence="2">G536</strain>
    </source>
</reference>
<dbReference type="AlphaFoldDB" id="A0A553I8E1"/>
<dbReference type="InterPro" id="IPR009267">
    <property type="entry name" value="NTP_transf_6"/>
</dbReference>
<accession>A0A553I8E1</accession>
<comment type="caution">
    <text evidence="1">The sequence shown here is derived from an EMBL/GenBank/DDBJ whole genome shotgun (WGS) entry which is preliminary data.</text>
</comment>
<gene>
    <name evidence="1" type="ORF">FHL15_002740</name>
</gene>